<dbReference type="CDD" id="cd00603">
    <property type="entry name" value="IPT_PCSR"/>
    <property type="match status" value="2"/>
</dbReference>
<dbReference type="InterPro" id="IPR013783">
    <property type="entry name" value="Ig-like_fold"/>
</dbReference>
<evidence type="ECO:0000313" key="3">
    <source>
        <dbReference type="Proteomes" id="UP000552864"/>
    </source>
</evidence>
<feature type="domain" description="IPT/TIG" evidence="1">
    <location>
        <begin position="106"/>
        <end position="186"/>
    </location>
</feature>
<comment type="caution">
    <text evidence="2">The sequence shown here is derived from an EMBL/GenBank/DDBJ whole genome shotgun (WGS) entry which is preliminary data.</text>
</comment>
<dbReference type="SUPFAM" id="SSF81296">
    <property type="entry name" value="E set domains"/>
    <property type="match status" value="5"/>
</dbReference>
<dbReference type="SUPFAM" id="SSF101898">
    <property type="entry name" value="NHL repeat"/>
    <property type="match status" value="1"/>
</dbReference>
<proteinExistence type="predicted"/>
<feature type="domain" description="IPT/TIG" evidence="1">
    <location>
        <begin position="187"/>
        <end position="264"/>
    </location>
</feature>
<reference evidence="2 3" key="1">
    <citation type="submission" date="2020-04" db="EMBL/GenBank/DDBJ databases">
        <authorList>
            <person name="Yin C."/>
        </authorList>
    </citation>
    <scope>NUCLEOTIDE SEQUENCE [LARGE SCALE GENOMIC DNA]</scope>
    <source>
        <strain evidence="2 3">Ak56</strain>
    </source>
</reference>
<dbReference type="SMART" id="SM00429">
    <property type="entry name" value="IPT"/>
    <property type="match status" value="3"/>
</dbReference>
<dbReference type="Gene3D" id="2.120.10.30">
    <property type="entry name" value="TolB, C-terminal domain"/>
    <property type="match status" value="2"/>
</dbReference>
<gene>
    <name evidence="2" type="ORF">HGH91_22475</name>
</gene>
<dbReference type="Gene3D" id="2.60.40.10">
    <property type="entry name" value="Immunoglobulins"/>
    <property type="match status" value="5"/>
</dbReference>
<dbReference type="AlphaFoldDB" id="A0A847SUN1"/>
<accession>A0A847SUN1</accession>
<dbReference type="RefSeq" id="WP_168741049.1">
    <property type="nucleotide sequence ID" value="NZ_JABAHZ010000006.1"/>
</dbReference>
<dbReference type="InterPro" id="IPR014756">
    <property type="entry name" value="Ig_E-set"/>
</dbReference>
<sequence>MKKYVSLLLIIGIVMTACRKDRNATNVAVNVKDFWPNSGNAGTIVTLQGQGLTKDVTVRFNGTEAKVVDARDSVMTVLAPATGTSGALSVQSGDRKQELGAYTYQALSLHRISPANGAAGTNVSIYGAGFSSLTAPAKVTVNGKDAIITGATDTLLVATVPEGAGTGKIAVTVDGKQVTGPDFIFQHISAIKPLKGGVGTEVTITGEGFNTGAGNEVTFNGAAAKVLNAAAGKLVVVAPEGVATGPVAVTINGQKTVGNVFTVVPKPLISTVAPLSAPAGIPVTISGNYFSTLTDEVTVSFNGIPAVVTSTSDKQISVKVPVGAGSGKMQVRVNGQLSDGPLFKEQALGITQLLPNNGLAGTEVIVKGIGFSTNATDNTVAFNGITVPVIAATDTTLRVIAPVGLNTGAVTVKVGTLDATGPQFSRAGVVTLAGGPSLNLFTFPTGIAVNSKGTVFVSDGNVIKKVAADGTVSIFVGRADGSAGNVNGTGTNAAFSYVTSLVVDAKDNLYAIDQFNSQVRKITPAGDVTTFTKTAFTPTGIGMSKSGTIYLGAQYGGVKMVDGFGNITPLGGYESPGMAIAVNDAGTVFFAGGWDYPVIFSIAGGVKTTYAGTQFGTADGPLRSAAFSNPIGIVRDANTGLMYVADNYAIRMLTDDQVIRVAGWKGGTQLVTGFDDGPLSAATFSDITAICTDAAGNVYVAERGNKAVRKIFFK</sequence>
<protein>
    <recommendedName>
        <fullName evidence="1">IPT/TIG domain-containing protein</fullName>
    </recommendedName>
</protein>
<keyword evidence="3" id="KW-1185">Reference proteome</keyword>
<dbReference type="InterPro" id="IPR002909">
    <property type="entry name" value="IPT_dom"/>
</dbReference>
<dbReference type="InterPro" id="IPR011042">
    <property type="entry name" value="6-blade_b-propeller_TolB-like"/>
</dbReference>
<dbReference type="PROSITE" id="PS51257">
    <property type="entry name" value="PROKAR_LIPOPROTEIN"/>
    <property type="match status" value="1"/>
</dbReference>
<evidence type="ECO:0000259" key="1">
    <source>
        <dbReference type="SMART" id="SM00429"/>
    </source>
</evidence>
<dbReference type="Pfam" id="PF01833">
    <property type="entry name" value="TIG"/>
    <property type="match status" value="5"/>
</dbReference>
<organism evidence="2 3">
    <name type="scientific">Chitinophaga eiseniae</name>
    <dbReference type="NCBI Taxonomy" id="634771"/>
    <lineage>
        <taxon>Bacteria</taxon>
        <taxon>Pseudomonadati</taxon>
        <taxon>Bacteroidota</taxon>
        <taxon>Chitinophagia</taxon>
        <taxon>Chitinophagales</taxon>
        <taxon>Chitinophagaceae</taxon>
        <taxon>Chitinophaga</taxon>
    </lineage>
</organism>
<dbReference type="PANTHER" id="PTHR13833:SF71">
    <property type="entry name" value="NHL DOMAIN-CONTAINING PROTEIN"/>
    <property type="match status" value="1"/>
</dbReference>
<dbReference type="EMBL" id="JABAHZ010000006">
    <property type="protein sequence ID" value="NLR81409.1"/>
    <property type="molecule type" value="Genomic_DNA"/>
</dbReference>
<dbReference type="PANTHER" id="PTHR13833">
    <property type="match status" value="1"/>
</dbReference>
<dbReference type="CDD" id="cd00102">
    <property type="entry name" value="IPT"/>
    <property type="match status" value="1"/>
</dbReference>
<name>A0A847SUN1_9BACT</name>
<evidence type="ECO:0000313" key="2">
    <source>
        <dbReference type="EMBL" id="NLR81409.1"/>
    </source>
</evidence>
<dbReference type="Proteomes" id="UP000552864">
    <property type="component" value="Unassembled WGS sequence"/>
</dbReference>
<feature type="domain" description="IPT/TIG" evidence="1">
    <location>
        <begin position="266"/>
        <end position="344"/>
    </location>
</feature>